<dbReference type="PANTHER" id="PTHR15427">
    <property type="entry name" value="EMILIN ELASTIN MICROFIBRIL INTERFACE-LOCATED PROTEIN ELASTIN MICROFIBRIL INTERFACER"/>
    <property type="match status" value="1"/>
</dbReference>
<accession>A0AAV6HD22</accession>
<dbReference type="InterPro" id="IPR050392">
    <property type="entry name" value="Collagen/C1q_domain"/>
</dbReference>
<dbReference type="InterPro" id="IPR008983">
    <property type="entry name" value="Tumour_necrosis_fac-like_dom"/>
</dbReference>
<evidence type="ECO:0000259" key="6">
    <source>
        <dbReference type="PROSITE" id="PS50871"/>
    </source>
</evidence>
<comment type="caution">
    <text evidence="7">The sequence shown here is derived from an EMBL/GenBank/DDBJ whole genome shotgun (WGS) entry which is preliminary data.</text>
</comment>
<evidence type="ECO:0000313" key="7">
    <source>
        <dbReference type="EMBL" id="KAG5284424.1"/>
    </source>
</evidence>
<feature type="region of interest" description="Disordered" evidence="4">
    <location>
        <begin position="35"/>
        <end position="129"/>
    </location>
</feature>
<dbReference type="InterPro" id="IPR001073">
    <property type="entry name" value="C1q_dom"/>
</dbReference>
<comment type="subcellular location">
    <subcellularLocation>
        <location evidence="1">Secreted</location>
        <location evidence="1">Extracellular space</location>
        <location evidence="1">Extracellular matrix</location>
    </subcellularLocation>
</comment>
<organism evidence="7 8">
    <name type="scientific">Alosa alosa</name>
    <name type="common">allis shad</name>
    <dbReference type="NCBI Taxonomy" id="278164"/>
    <lineage>
        <taxon>Eukaryota</taxon>
        <taxon>Metazoa</taxon>
        <taxon>Chordata</taxon>
        <taxon>Craniata</taxon>
        <taxon>Vertebrata</taxon>
        <taxon>Euteleostomi</taxon>
        <taxon>Actinopterygii</taxon>
        <taxon>Neopterygii</taxon>
        <taxon>Teleostei</taxon>
        <taxon>Clupei</taxon>
        <taxon>Clupeiformes</taxon>
        <taxon>Clupeoidei</taxon>
        <taxon>Clupeidae</taxon>
        <taxon>Alosa</taxon>
    </lineage>
</organism>
<dbReference type="AlphaFoldDB" id="A0AAV6HD22"/>
<protein>
    <recommendedName>
        <fullName evidence="6">C1q domain-containing protein</fullName>
    </recommendedName>
</protein>
<dbReference type="SUPFAM" id="SSF49842">
    <property type="entry name" value="TNF-like"/>
    <property type="match status" value="1"/>
</dbReference>
<dbReference type="Pfam" id="PF00386">
    <property type="entry name" value="C1q"/>
    <property type="match status" value="1"/>
</dbReference>
<evidence type="ECO:0000313" key="8">
    <source>
        <dbReference type="Proteomes" id="UP000823561"/>
    </source>
</evidence>
<sequence length="249" mass="26259">MACPFRLCASAAVTVSILLCLVAPSVADTCSGSRGYPGVPGIPGTHGSPGKDGLKGEKGDPGESGHWLKGPKGDMGPPGPPGRPGVQGDPGIPGLPGPEGPKGERGSPTSSSVPFFSRKNPPMSRSPGKVPVRFESTYVVSDEPLTPEQTGVALDKGVFTCRRKGLYYFTYHVTSMTLICLNIMRKEKGQEEWEAILELCDSSQGYLVTSGSVLLELNKDDEVSLQPPNTYKIDGKPSAESTFSGFLVF</sequence>
<keyword evidence="5" id="KW-0732">Signal</keyword>
<reference evidence="7" key="1">
    <citation type="submission" date="2020-10" db="EMBL/GenBank/DDBJ databases">
        <title>Chromosome-scale genome assembly of the Allis shad, Alosa alosa.</title>
        <authorList>
            <person name="Margot Z."/>
            <person name="Christophe K."/>
            <person name="Cabau C."/>
            <person name="Louis A."/>
            <person name="Berthelot C."/>
            <person name="Parey E."/>
            <person name="Roest Crollius H."/>
            <person name="Montfort J."/>
            <person name="Robinson-Rechavi M."/>
            <person name="Bucao C."/>
            <person name="Bouchez O."/>
            <person name="Gislard M."/>
            <person name="Lluch J."/>
            <person name="Milhes M."/>
            <person name="Lampietro C."/>
            <person name="Lopez Roques C."/>
            <person name="Donnadieu C."/>
            <person name="Braasch I."/>
            <person name="Desvignes T."/>
            <person name="Postlethwait J."/>
            <person name="Bobe J."/>
            <person name="Guiguen Y."/>
        </authorList>
    </citation>
    <scope>NUCLEOTIDE SEQUENCE</scope>
    <source>
        <strain evidence="7">M-15738</strain>
        <tissue evidence="7">Blood</tissue>
    </source>
</reference>
<evidence type="ECO:0000256" key="2">
    <source>
        <dbReference type="ARBA" id="ARBA00022525"/>
    </source>
</evidence>
<feature type="chain" id="PRO_5043630346" description="C1q domain-containing protein" evidence="5">
    <location>
        <begin position="28"/>
        <end position="249"/>
    </location>
</feature>
<dbReference type="SMART" id="SM00110">
    <property type="entry name" value="C1Q"/>
    <property type="match status" value="1"/>
</dbReference>
<evidence type="ECO:0000256" key="4">
    <source>
        <dbReference type="SAM" id="MobiDB-lite"/>
    </source>
</evidence>
<dbReference type="PANTHER" id="PTHR15427:SF43">
    <property type="entry name" value="COMPLEMENT COMPONENT 1, Q SUBCOMPONENT, B CHAIN PRECURSOR"/>
    <property type="match status" value="1"/>
</dbReference>
<dbReference type="EMBL" id="JADWDJ010000002">
    <property type="protein sequence ID" value="KAG5284424.1"/>
    <property type="molecule type" value="Genomic_DNA"/>
</dbReference>
<dbReference type="Gene3D" id="2.60.120.40">
    <property type="match status" value="1"/>
</dbReference>
<feature type="domain" description="C1q" evidence="6">
    <location>
        <begin position="108"/>
        <end position="249"/>
    </location>
</feature>
<keyword evidence="2" id="KW-0964">Secreted</keyword>
<proteinExistence type="predicted"/>
<dbReference type="PROSITE" id="PS50871">
    <property type="entry name" value="C1Q"/>
    <property type="match status" value="1"/>
</dbReference>
<feature type="signal peptide" evidence="5">
    <location>
        <begin position="1"/>
        <end position="27"/>
    </location>
</feature>
<keyword evidence="8" id="KW-1185">Reference proteome</keyword>
<evidence type="ECO:0000256" key="1">
    <source>
        <dbReference type="ARBA" id="ARBA00004498"/>
    </source>
</evidence>
<dbReference type="PRINTS" id="PR00007">
    <property type="entry name" value="COMPLEMNTC1Q"/>
</dbReference>
<evidence type="ECO:0000256" key="3">
    <source>
        <dbReference type="ARBA" id="ARBA00022530"/>
    </source>
</evidence>
<dbReference type="Proteomes" id="UP000823561">
    <property type="component" value="Chromosome 2"/>
</dbReference>
<gene>
    <name evidence="7" type="ORF">AALO_G00026590</name>
</gene>
<evidence type="ECO:0000256" key="5">
    <source>
        <dbReference type="SAM" id="SignalP"/>
    </source>
</evidence>
<name>A0AAV6HD22_9TELE</name>
<keyword evidence="3" id="KW-0272">Extracellular matrix</keyword>
<feature type="compositionally biased region" description="Basic and acidic residues" evidence="4">
    <location>
        <begin position="52"/>
        <end position="63"/>
    </location>
</feature>